<organism evidence="2">
    <name type="scientific">Amphora coffeiformis</name>
    <dbReference type="NCBI Taxonomy" id="265554"/>
    <lineage>
        <taxon>Eukaryota</taxon>
        <taxon>Sar</taxon>
        <taxon>Stramenopiles</taxon>
        <taxon>Ochrophyta</taxon>
        <taxon>Bacillariophyta</taxon>
        <taxon>Bacillariophyceae</taxon>
        <taxon>Bacillariophycidae</taxon>
        <taxon>Thalassiophysales</taxon>
        <taxon>Catenulaceae</taxon>
        <taxon>Amphora</taxon>
    </lineage>
</organism>
<accession>A0A7S3LAW4</accession>
<name>A0A7S3LAW4_9STRA</name>
<evidence type="ECO:0000313" key="2">
    <source>
        <dbReference type="EMBL" id="CAE0415690.1"/>
    </source>
</evidence>
<sequence length="101" mass="11389">MAPQGRQEDMISLPGAERSLVESFIPIPPPYEHNYVVECPVISDEDVARVMNILKQHPDLAKEPFGRGGRAREDTPLDSNAATRPWPRFGEKYPVHLRSLP</sequence>
<evidence type="ECO:0000256" key="1">
    <source>
        <dbReference type="SAM" id="MobiDB-lite"/>
    </source>
</evidence>
<reference evidence="2" key="1">
    <citation type="submission" date="2021-01" db="EMBL/GenBank/DDBJ databases">
        <authorList>
            <person name="Corre E."/>
            <person name="Pelletier E."/>
            <person name="Niang G."/>
            <person name="Scheremetjew M."/>
            <person name="Finn R."/>
            <person name="Kale V."/>
            <person name="Holt S."/>
            <person name="Cochrane G."/>
            <person name="Meng A."/>
            <person name="Brown T."/>
            <person name="Cohen L."/>
        </authorList>
    </citation>
    <scope>NUCLEOTIDE SEQUENCE</scope>
    <source>
        <strain evidence="2">CCMP127</strain>
    </source>
</reference>
<proteinExistence type="predicted"/>
<protein>
    <submittedName>
        <fullName evidence="2">Uncharacterized protein</fullName>
    </submittedName>
</protein>
<dbReference type="AlphaFoldDB" id="A0A7S3LAW4"/>
<gene>
    <name evidence="2" type="ORF">ACOF00016_LOCUS12759</name>
</gene>
<feature type="region of interest" description="Disordered" evidence="1">
    <location>
        <begin position="60"/>
        <end position="85"/>
    </location>
</feature>
<feature type="compositionally biased region" description="Basic and acidic residues" evidence="1">
    <location>
        <begin position="60"/>
        <end position="75"/>
    </location>
</feature>
<dbReference type="EMBL" id="HBIM01016291">
    <property type="protein sequence ID" value="CAE0415690.1"/>
    <property type="molecule type" value="Transcribed_RNA"/>
</dbReference>